<evidence type="ECO:0000256" key="1">
    <source>
        <dbReference type="SAM" id="MobiDB-lite"/>
    </source>
</evidence>
<evidence type="ECO:0000313" key="3">
    <source>
        <dbReference type="Proteomes" id="UP000824540"/>
    </source>
</evidence>
<dbReference type="EMBL" id="JAFBMS010000021">
    <property type="protein sequence ID" value="KAG9344033.1"/>
    <property type="molecule type" value="Genomic_DNA"/>
</dbReference>
<sequence>MVQRHPELVPPVSPPSERPSPRPVILFIAALSDLSVLTERALQLILVFSILGQLEEDCDGTGGAVRHRSIEPGLLMDRNILSKLVL</sequence>
<feature type="region of interest" description="Disordered" evidence="1">
    <location>
        <begin position="1"/>
        <end position="21"/>
    </location>
</feature>
<keyword evidence="3" id="KW-1185">Reference proteome</keyword>
<proteinExistence type="predicted"/>
<protein>
    <submittedName>
        <fullName evidence="2">Uncharacterized protein</fullName>
    </submittedName>
</protein>
<organism evidence="2 3">
    <name type="scientific">Albula glossodonta</name>
    <name type="common">roundjaw bonefish</name>
    <dbReference type="NCBI Taxonomy" id="121402"/>
    <lineage>
        <taxon>Eukaryota</taxon>
        <taxon>Metazoa</taxon>
        <taxon>Chordata</taxon>
        <taxon>Craniata</taxon>
        <taxon>Vertebrata</taxon>
        <taxon>Euteleostomi</taxon>
        <taxon>Actinopterygii</taxon>
        <taxon>Neopterygii</taxon>
        <taxon>Teleostei</taxon>
        <taxon>Albuliformes</taxon>
        <taxon>Albulidae</taxon>
        <taxon>Albula</taxon>
    </lineage>
</organism>
<dbReference type="AlphaFoldDB" id="A0A8T2NSX1"/>
<evidence type="ECO:0000313" key="2">
    <source>
        <dbReference type="EMBL" id="KAG9344033.1"/>
    </source>
</evidence>
<gene>
    <name evidence="2" type="ORF">JZ751_012509</name>
</gene>
<accession>A0A8T2NSX1</accession>
<dbReference type="Proteomes" id="UP000824540">
    <property type="component" value="Unassembled WGS sequence"/>
</dbReference>
<feature type="compositionally biased region" description="Pro residues" evidence="1">
    <location>
        <begin position="8"/>
        <end position="21"/>
    </location>
</feature>
<comment type="caution">
    <text evidence="2">The sequence shown here is derived from an EMBL/GenBank/DDBJ whole genome shotgun (WGS) entry which is preliminary data.</text>
</comment>
<name>A0A8T2NSX1_9TELE</name>
<reference evidence="2" key="1">
    <citation type="thesis" date="2021" institute="BYU ScholarsArchive" country="Provo, UT, USA">
        <title>Applications of and Algorithms for Genome Assembly and Genomic Analyses with an Emphasis on Marine Teleosts.</title>
        <authorList>
            <person name="Pickett B.D."/>
        </authorList>
    </citation>
    <scope>NUCLEOTIDE SEQUENCE</scope>
    <source>
        <strain evidence="2">HI-2016</strain>
    </source>
</reference>